<dbReference type="Proteomes" id="UP001474181">
    <property type="component" value="Unassembled WGS sequence"/>
</dbReference>
<gene>
    <name evidence="1" type="ORF">ABT404_20020</name>
</gene>
<protein>
    <submittedName>
        <fullName evidence="1">Uncharacterized protein</fullName>
    </submittedName>
</protein>
<organism evidence="1 2">
    <name type="scientific">Streptomyces hyaluromycini</name>
    <dbReference type="NCBI Taxonomy" id="1377993"/>
    <lineage>
        <taxon>Bacteria</taxon>
        <taxon>Bacillati</taxon>
        <taxon>Actinomycetota</taxon>
        <taxon>Actinomycetes</taxon>
        <taxon>Kitasatosporales</taxon>
        <taxon>Streptomycetaceae</taxon>
        <taxon>Streptomyces</taxon>
    </lineage>
</organism>
<sequence>MSDDPELLELIREVLALADRGEVLWAVDTNHGSAALLIGLLLDHGQRVA</sequence>
<proteinExistence type="predicted"/>
<evidence type="ECO:0000313" key="2">
    <source>
        <dbReference type="Proteomes" id="UP001474181"/>
    </source>
</evidence>
<keyword evidence="2" id="KW-1185">Reference proteome</keyword>
<reference evidence="1 2" key="1">
    <citation type="submission" date="2024-06" db="EMBL/GenBank/DDBJ databases">
        <title>The Natural Products Discovery Center: Release of the First 8490 Sequenced Strains for Exploring Actinobacteria Biosynthetic Diversity.</title>
        <authorList>
            <person name="Kalkreuter E."/>
            <person name="Kautsar S.A."/>
            <person name="Yang D."/>
            <person name="Bader C.D."/>
            <person name="Teijaro C.N."/>
            <person name="Fluegel L."/>
            <person name="Davis C.M."/>
            <person name="Simpson J.R."/>
            <person name="Lauterbach L."/>
            <person name="Steele A.D."/>
            <person name="Gui C."/>
            <person name="Meng S."/>
            <person name="Li G."/>
            <person name="Viehrig K."/>
            <person name="Ye F."/>
            <person name="Su P."/>
            <person name="Kiefer A.F."/>
            <person name="Nichols A."/>
            <person name="Cepeda A.J."/>
            <person name="Yan W."/>
            <person name="Fan B."/>
            <person name="Jiang Y."/>
            <person name="Adhikari A."/>
            <person name="Zheng C.-J."/>
            <person name="Schuster L."/>
            <person name="Cowan T.M."/>
            <person name="Smanski M.J."/>
            <person name="Chevrette M.G."/>
            <person name="De Carvalho L.P.S."/>
            <person name="Shen B."/>
        </authorList>
    </citation>
    <scope>NUCLEOTIDE SEQUENCE [LARGE SCALE GENOMIC DNA]</scope>
    <source>
        <strain evidence="1 2">NPDC000234</strain>
    </source>
</reference>
<dbReference type="RefSeq" id="WP_350782799.1">
    <property type="nucleotide sequence ID" value="NZ_JBEPEK010000135.1"/>
</dbReference>
<comment type="caution">
    <text evidence="1">The sequence shown here is derived from an EMBL/GenBank/DDBJ whole genome shotgun (WGS) entry which is preliminary data.</text>
</comment>
<evidence type="ECO:0000313" key="1">
    <source>
        <dbReference type="EMBL" id="MER7181737.1"/>
    </source>
</evidence>
<name>A0ABV1WY95_9ACTN</name>
<accession>A0ABV1WY95</accession>
<dbReference type="EMBL" id="JBEPEK010000135">
    <property type="protein sequence ID" value="MER7181737.1"/>
    <property type="molecule type" value="Genomic_DNA"/>
</dbReference>